<dbReference type="Gramene" id="EOY02095">
    <property type="protein sequence ID" value="EOY02095"/>
    <property type="gene ID" value="TCM_011828"/>
</dbReference>
<dbReference type="AlphaFoldDB" id="A0A061EAS5"/>
<name>A0A061EAS5_THECC</name>
<dbReference type="HOGENOM" id="CLU_1013410_0_0_1"/>
<dbReference type="EMBL" id="CM001880">
    <property type="protein sequence ID" value="EOY02095.1"/>
    <property type="molecule type" value="Genomic_DNA"/>
</dbReference>
<proteinExistence type="predicted"/>
<dbReference type="PANTHER" id="PTHR47294:SF4">
    <property type="entry name" value="HEAVY METAL-ASSOCIATED ISOPRENYLATED PLANT PROTEIN 26-LIKE ISOFORM X1"/>
    <property type="match status" value="1"/>
</dbReference>
<sequence length="275" mass="31555">MGYEFGAISNLFKELLRMRKNYRKKLGVGHLEASFSTKHKKDPFHFLVIGLRCSFFTLQTEASQRDGVAPSVVQQLQQEAGGDLFSVYIRHREAMVFPGQAKKEVPRVELNKPKSLLLPGTCLASVESLSMPLVHEVVLSADIRCAECQRRIADIMSRMNDTDSVLVNVLEKKESCKHNGHDQEDFSLFPELCCMVMRVNIDCHGCYRKMRRILLNIKEVETHVIEKQQCRVSICGRFGPSDVAIKIRKRMNRRVEILEIQEISEEQTDQTPMEQ</sequence>
<organism evidence="1 2">
    <name type="scientific">Theobroma cacao</name>
    <name type="common">Cacao</name>
    <name type="synonym">Cocoa</name>
    <dbReference type="NCBI Taxonomy" id="3641"/>
    <lineage>
        <taxon>Eukaryota</taxon>
        <taxon>Viridiplantae</taxon>
        <taxon>Streptophyta</taxon>
        <taxon>Embryophyta</taxon>
        <taxon>Tracheophyta</taxon>
        <taxon>Spermatophyta</taxon>
        <taxon>Magnoliopsida</taxon>
        <taxon>eudicotyledons</taxon>
        <taxon>Gunneridae</taxon>
        <taxon>Pentapetalae</taxon>
        <taxon>rosids</taxon>
        <taxon>malvids</taxon>
        <taxon>Malvales</taxon>
        <taxon>Malvaceae</taxon>
        <taxon>Byttnerioideae</taxon>
        <taxon>Theobroma</taxon>
    </lineage>
</organism>
<dbReference type="PANTHER" id="PTHR47294">
    <property type="entry name" value="OS08G0431150 PROTEIN"/>
    <property type="match status" value="1"/>
</dbReference>
<accession>A0A061EAS5</accession>
<dbReference type="Gene3D" id="3.30.70.100">
    <property type="match status" value="1"/>
</dbReference>
<dbReference type="InParanoid" id="A0A061EAS5"/>
<dbReference type="eggNOG" id="ENOG502S7GR">
    <property type="taxonomic scope" value="Eukaryota"/>
</dbReference>
<evidence type="ECO:0000313" key="1">
    <source>
        <dbReference type="EMBL" id="EOY02095.1"/>
    </source>
</evidence>
<keyword evidence="2" id="KW-1185">Reference proteome</keyword>
<dbReference type="Proteomes" id="UP000026915">
    <property type="component" value="Chromosome 2"/>
</dbReference>
<protein>
    <submittedName>
        <fullName evidence="1">Copper transport protein family, putative</fullName>
    </submittedName>
</protein>
<reference evidence="1 2" key="1">
    <citation type="journal article" date="2013" name="Genome Biol.">
        <title>The genome sequence of the most widely cultivated cacao type and its use to identify candidate genes regulating pod color.</title>
        <authorList>
            <person name="Motamayor J.C."/>
            <person name="Mockaitis K."/>
            <person name="Schmutz J."/>
            <person name="Haiminen N."/>
            <person name="Iii D.L."/>
            <person name="Cornejo O."/>
            <person name="Findley S.D."/>
            <person name="Zheng P."/>
            <person name="Utro F."/>
            <person name="Royaert S."/>
            <person name="Saski C."/>
            <person name="Jenkins J."/>
            <person name="Podicheti R."/>
            <person name="Zhao M."/>
            <person name="Scheffler B.E."/>
            <person name="Stack J.C."/>
            <person name="Feltus F.A."/>
            <person name="Mustiga G.M."/>
            <person name="Amores F."/>
            <person name="Phillips W."/>
            <person name="Marelli J.P."/>
            <person name="May G.D."/>
            <person name="Shapiro H."/>
            <person name="Ma J."/>
            <person name="Bustamante C.D."/>
            <person name="Schnell R.J."/>
            <person name="Main D."/>
            <person name="Gilbert D."/>
            <person name="Parida L."/>
            <person name="Kuhn D.N."/>
        </authorList>
    </citation>
    <scope>NUCLEOTIDE SEQUENCE [LARGE SCALE GENOMIC DNA]</scope>
    <source>
        <strain evidence="2">cv. Matina 1-6</strain>
    </source>
</reference>
<evidence type="ECO:0000313" key="2">
    <source>
        <dbReference type="Proteomes" id="UP000026915"/>
    </source>
</evidence>
<gene>
    <name evidence="1" type="ORF">TCM_011828</name>
</gene>
<dbReference type="STRING" id="3641.A0A061EAS5"/>